<feature type="chain" id="PRO_5047137930" description="alpha-amylase" evidence="6">
    <location>
        <begin position="29"/>
        <end position="707"/>
    </location>
</feature>
<keyword evidence="5" id="KW-1133">Transmembrane helix</keyword>
<evidence type="ECO:0000313" key="7">
    <source>
        <dbReference type="EMBL" id="MDH6181621.1"/>
    </source>
</evidence>
<feature type="region of interest" description="Disordered" evidence="4">
    <location>
        <begin position="638"/>
        <end position="671"/>
    </location>
</feature>
<evidence type="ECO:0000256" key="3">
    <source>
        <dbReference type="ARBA" id="ARBA00030238"/>
    </source>
</evidence>
<organism evidence="7 8">
    <name type="scientific">Antiquaquibacter oligotrophicus</name>
    <dbReference type="NCBI Taxonomy" id="2880260"/>
    <lineage>
        <taxon>Bacteria</taxon>
        <taxon>Bacillati</taxon>
        <taxon>Actinomycetota</taxon>
        <taxon>Actinomycetes</taxon>
        <taxon>Micrococcales</taxon>
        <taxon>Microbacteriaceae</taxon>
        <taxon>Antiquaquibacter</taxon>
    </lineage>
</organism>
<dbReference type="RefSeq" id="WP_322133929.1">
    <property type="nucleotide sequence ID" value="NZ_CP085036.1"/>
</dbReference>
<keyword evidence="5" id="KW-0812">Transmembrane</keyword>
<dbReference type="SUPFAM" id="SSF49452">
    <property type="entry name" value="Starch-binding domain-like"/>
    <property type="match status" value="2"/>
</dbReference>
<reference evidence="7 8" key="1">
    <citation type="submission" date="2023-04" db="EMBL/GenBank/DDBJ databases">
        <title>Genome Encyclopedia of Bacteria and Archaea VI: Functional Genomics of Type Strains.</title>
        <authorList>
            <person name="Whitman W."/>
        </authorList>
    </citation>
    <scope>NUCLEOTIDE SEQUENCE [LARGE SCALE GENOMIC DNA]</scope>
    <source>
        <strain evidence="7 8">SG_E_30_P1</strain>
    </source>
</reference>
<comment type="catalytic activity">
    <reaction evidence="1">
        <text>Endohydrolysis of (1-&gt;4)-alpha-D-glucosidic linkages in polysaccharides containing three or more (1-&gt;4)-alpha-linked D-glucose units.</text>
        <dbReference type="EC" id="3.2.1.1"/>
    </reaction>
</comment>
<feature type="transmembrane region" description="Helical" evidence="5">
    <location>
        <begin position="681"/>
        <end position="702"/>
    </location>
</feature>
<evidence type="ECO:0000256" key="5">
    <source>
        <dbReference type="SAM" id="Phobius"/>
    </source>
</evidence>
<dbReference type="Pfam" id="PF17963">
    <property type="entry name" value="Big_9"/>
    <property type="match status" value="1"/>
</dbReference>
<keyword evidence="5" id="KW-0472">Membrane</keyword>
<feature type="signal peptide" evidence="6">
    <location>
        <begin position="1"/>
        <end position="28"/>
    </location>
</feature>
<comment type="caution">
    <text evidence="7">The sequence shown here is derived from an EMBL/GenBank/DDBJ whole genome shotgun (WGS) entry which is preliminary data.</text>
</comment>
<dbReference type="Gene3D" id="2.60.40.1120">
    <property type="entry name" value="Carboxypeptidase-like, regulatory domain"/>
    <property type="match status" value="1"/>
</dbReference>
<dbReference type="Gene3D" id="2.60.40.2810">
    <property type="match status" value="1"/>
</dbReference>
<keyword evidence="6" id="KW-0732">Signal</keyword>
<dbReference type="EC" id="3.2.1.1" evidence="2"/>
<gene>
    <name evidence="7" type="ORF">M2152_001803</name>
</gene>
<evidence type="ECO:0000256" key="6">
    <source>
        <dbReference type="SAM" id="SignalP"/>
    </source>
</evidence>
<keyword evidence="8" id="KW-1185">Reference proteome</keyword>
<dbReference type="Proteomes" id="UP001160142">
    <property type="component" value="Unassembled WGS sequence"/>
</dbReference>
<accession>A0ABT6KNN4</accession>
<sequence length="707" mass="75276">MKRPHPVASALAPILTLSLLLSPAVAMAEDVAAPRDQPAASAPEPAPAEEAPISESPTVIEPAEDVIPTVEETPDAEEPVIDTSAQEQPVTEEIPQIETEPTDVNPISEPATESATVPIESVADSPSETPIAGLLPPNTAVSVDVIVTDPTGEPVSASASLMKPDGSAYRSTVTDADGQAHLMYVPHGEYAVHVRPSHYARPDLASEWWQDANTLATASLITVSETQLTLHVELDYLAGAELGQLRGTVTASNTGLGIPTASVTVYRPTDHLNEITRVSVDDDGRYDVRGLEPGEYDITFYATGYRTANYLPVTVDASGAVLNHSLDLADDAYPIFVGNVRDYANRLVPGARVEFWTAPDGDLVKTAYSDIGSWWMAFSDTIDHYPDLGEYYVRFVAPENSDVQTMWWPGVANPSSAEPYSFTEPGTHVLDIRLKHLPPVAQNDFYAVDEGVALVVPEPSGGLLANDTGKPPLTVAGSPGGPAHGTLTWYPDGTFTYIPDPGFVGVDILSYGIWDGDYTHSSNRGRVTIVVGDVPATPVAAADDQYTLELGETIEVDAAHGLLANDQGAPPLSFEDVEDADSVFWETIVKYDIDEDGSFTMTAITDQPGVYELRYVMQDGYLNDDSAAIILEIVDPNATESSDGDSRPSHVPSGDTGNHEQLASPRRDGLALTGSSTGAEITTAALILVGLGGLLTAIGLRVRRRRA</sequence>
<dbReference type="InterPro" id="IPR013783">
    <property type="entry name" value="Ig-like_fold"/>
</dbReference>
<dbReference type="InterPro" id="IPR013784">
    <property type="entry name" value="Carb-bd-like_fold"/>
</dbReference>
<dbReference type="EMBL" id="JARXVQ010000001">
    <property type="protein sequence ID" value="MDH6181621.1"/>
    <property type="molecule type" value="Genomic_DNA"/>
</dbReference>
<evidence type="ECO:0000256" key="4">
    <source>
        <dbReference type="SAM" id="MobiDB-lite"/>
    </source>
</evidence>
<feature type="region of interest" description="Disordered" evidence="4">
    <location>
        <begin position="32"/>
        <end position="91"/>
    </location>
</feature>
<dbReference type="Pfam" id="PF13620">
    <property type="entry name" value="CarboxypepD_reg"/>
    <property type="match status" value="1"/>
</dbReference>
<evidence type="ECO:0000256" key="2">
    <source>
        <dbReference type="ARBA" id="ARBA00012595"/>
    </source>
</evidence>
<evidence type="ECO:0000313" key="8">
    <source>
        <dbReference type="Proteomes" id="UP001160142"/>
    </source>
</evidence>
<name>A0ABT6KNN4_9MICO</name>
<evidence type="ECO:0000256" key="1">
    <source>
        <dbReference type="ARBA" id="ARBA00000548"/>
    </source>
</evidence>
<proteinExistence type="predicted"/>
<dbReference type="Gene3D" id="2.60.40.10">
    <property type="entry name" value="Immunoglobulins"/>
    <property type="match status" value="1"/>
</dbReference>
<feature type="compositionally biased region" description="Low complexity" evidence="4">
    <location>
        <begin position="38"/>
        <end position="57"/>
    </location>
</feature>
<protein>
    <recommendedName>
        <fullName evidence="2">alpha-amylase</fullName>
        <ecNumber evidence="2">3.2.1.1</ecNumber>
    </recommendedName>
    <alternativeName>
        <fullName evidence="3">1,4-alpha-D-glucan glucanohydrolase</fullName>
    </alternativeName>
</protein>